<protein>
    <submittedName>
        <fullName evidence="1">YueH family protein</fullName>
    </submittedName>
</protein>
<organism evidence="1 2">
    <name type="scientific">Metabacillus flavus</name>
    <dbReference type="NCBI Taxonomy" id="2823519"/>
    <lineage>
        <taxon>Bacteria</taxon>
        <taxon>Bacillati</taxon>
        <taxon>Bacillota</taxon>
        <taxon>Bacilli</taxon>
        <taxon>Bacillales</taxon>
        <taxon>Bacillaceae</taxon>
        <taxon>Metabacillus</taxon>
    </lineage>
</organism>
<name>A0ABS5LHZ2_9BACI</name>
<proteinExistence type="predicted"/>
<dbReference type="EMBL" id="JAGVRK010000001">
    <property type="protein sequence ID" value="MBS2970337.1"/>
    <property type="molecule type" value="Genomic_DNA"/>
</dbReference>
<accession>A0ABS5LHZ2</accession>
<dbReference type="Pfam" id="PF14166">
    <property type="entry name" value="YueH"/>
    <property type="match status" value="1"/>
</dbReference>
<dbReference type="Proteomes" id="UP000682403">
    <property type="component" value="Unassembled WGS sequence"/>
</dbReference>
<dbReference type="RefSeq" id="WP_211560424.1">
    <property type="nucleotide sequence ID" value="NZ_JAGVRK010000001.1"/>
</dbReference>
<keyword evidence="2" id="KW-1185">Reference proteome</keyword>
<gene>
    <name evidence="1" type="ORF">J9317_16440</name>
</gene>
<sequence>MKIRRAHLPSTDMVFIYENKKEEYSLVAIPEKQWSIMVRYEEAFEEVDEKLLQSLTKVTEQEKAKLLAGKIRHWITEM</sequence>
<comment type="caution">
    <text evidence="1">The sequence shown here is derived from an EMBL/GenBank/DDBJ whole genome shotgun (WGS) entry which is preliminary data.</text>
</comment>
<dbReference type="InterPro" id="IPR020260">
    <property type="entry name" value="Uncharacterised_YueH"/>
</dbReference>
<reference evidence="1 2" key="1">
    <citation type="submission" date="2021-04" db="EMBL/GenBank/DDBJ databases">
        <title>Metabacillus sp. strain KIGAM252 whole genome sequence.</title>
        <authorList>
            <person name="Seo M.-J."/>
            <person name="Cho E.-S."/>
            <person name="Hwang C.Y."/>
            <person name="Yoon D.J."/>
        </authorList>
    </citation>
    <scope>NUCLEOTIDE SEQUENCE [LARGE SCALE GENOMIC DNA]</scope>
    <source>
        <strain evidence="1 2">KIGAM252</strain>
    </source>
</reference>
<evidence type="ECO:0000313" key="1">
    <source>
        <dbReference type="EMBL" id="MBS2970337.1"/>
    </source>
</evidence>
<evidence type="ECO:0000313" key="2">
    <source>
        <dbReference type="Proteomes" id="UP000682403"/>
    </source>
</evidence>